<organism evidence="3">
    <name type="scientific">Anisakis simplex</name>
    <name type="common">Herring worm</name>
    <dbReference type="NCBI Taxonomy" id="6269"/>
    <lineage>
        <taxon>Eukaryota</taxon>
        <taxon>Metazoa</taxon>
        <taxon>Ecdysozoa</taxon>
        <taxon>Nematoda</taxon>
        <taxon>Chromadorea</taxon>
        <taxon>Rhabditida</taxon>
        <taxon>Spirurina</taxon>
        <taxon>Ascaridomorpha</taxon>
        <taxon>Ascaridoidea</taxon>
        <taxon>Anisakidae</taxon>
        <taxon>Anisakis</taxon>
        <taxon>Anisakis simplex complex</taxon>
    </lineage>
</organism>
<dbReference type="WBParaSite" id="ASIM_0001887201-mRNA-1">
    <property type="protein sequence ID" value="ASIM_0001887201-mRNA-1"/>
    <property type="gene ID" value="ASIM_0001887201"/>
</dbReference>
<evidence type="ECO:0000313" key="1">
    <source>
        <dbReference type="EMBL" id="VDK64053.1"/>
    </source>
</evidence>
<keyword evidence="2" id="KW-1185">Reference proteome</keyword>
<reference evidence="3" key="1">
    <citation type="submission" date="2017-02" db="UniProtKB">
        <authorList>
            <consortium name="WormBaseParasite"/>
        </authorList>
    </citation>
    <scope>IDENTIFICATION</scope>
</reference>
<accession>A0A0M3KD20</accession>
<dbReference type="EMBL" id="UYRR01035258">
    <property type="protein sequence ID" value="VDK64053.1"/>
    <property type="molecule type" value="Genomic_DNA"/>
</dbReference>
<sequence length="112" mass="12342">MAYPFGVFASATPTGVVVVVRLSATFDEEEPAERVERTSFMTGLCRLDRDVLELGPSDADVNALSVIRNAPLIRFTTVTADMAAFQIAHLSVFFSSTFTLIKRQHSPRTLFT</sequence>
<gene>
    <name evidence="1" type="ORF">ASIM_LOCUS18268</name>
</gene>
<dbReference type="Proteomes" id="UP000267096">
    <property type="component" value="Unassembled WGS sequence"/>
</dbReference>
<proteinExistence type="predicted"/>
<protein>
    <submittedName>
        <fullName evidence="1 3">Uncharacterized protein</fullName>
    </submittedName>
</protein>
<evidence type="ECO:0000313" key="2">
    <source>
        <dbReference type="Proteomes" id="UP000267096"/>
    </source>
</evidence>
<name>A0A0M3KD20_ANISI</name>
<evidence type="ECO:0000313" key="3">
    <source>
        <dbReference type="WBParaSite" id="ASIM_0001887201-mRNA-1"/>
    </source>
</evidence>
<dbReference type="AlphaFoldDB" id="A0A0M3KD20"/>
<reference evidence="1 2" key="2">
    <citation type="submission" date="2018-11" db="EMBL/GenBank/DDBJ databases">
        <authorList>
            <consortium name="Pathogen Informatics"/>
        </authorList>
    </citation>
    <scope>NUCLEOTIDE SEQUENCE [LARGE SCALE GENOMIC DNA]</scope>
</reference>